<organism evidence="1 2">
    <name type="scientific">Eumeta variegata</name>
    <name type="common">Bagworm moth</name>
    <name type="synonym">Eumeta japonica</name>
    <dbReference type="NCBI Taxonomy" id="151549"/>
    <lineage>
        <taxon>Eukaryota</taxon>
        <taxon>Metazoa</taxon>
        <taxon>Ecdysozoa</taxon>
        <taxon>Arthropoda</taxon>
        <taxon>Hexapoda</taxon>
        <taxon>Insecta</taxon>
        <taxon>Pterygota</taxon>
        <taxon>Neoptera</taxon>
        <taxon>Endopterygota</taxon>
        <taxon>Lepidoptera</taxon>
        <taxon>Glossata</taxon>
        <taxon>Ditrysia</taxon>
        <taxon>Tineoidea</taxon>
        <taxon>Psychidae</taxon>
        <taxon>Oiketicinae</taxon>
        <taxon>Eumeta</taxon>
    </lineage>
</organism>
<dbReference type="EMBL" id="BGZK01000009">
    <property type="protein sequence ID" value="GBP03147.1"/>
    <property type="molecule type" value="Genomic_DNA"/>
</dbReference>
<gene>
    <name evidence="1" type="ORF">EVAR_2604_1</name>
</gene>
<evidence type="ECO:0000313" key="2">
    <source>
        <dbReference type="Proteomes" id="UP000299102"/>
    </source>
</evidence>
<dbReference type="AlphaFoldDB" id="A0A4C1SP97"/>
<name>A0A4C1SP97_EUMVA</name>
<proteinExistence type="predicted"/>
<keyword evidence="2" id="KW-1185">Reference proteome</keyword>
<dbReference type="Proteomes" id="UP000299102">
    <property type="component" value="Unassembled WGS sequence"/>
</dbReference>
<sequence length="77" mass="8677">MNMSEAKRELYSTPAPGAEVLLMARWFFGATQKKLQKAFAATSARKIRAELVAKKKWAAAENPLPRVNSDTPRIIRF</sequence>
<protein>
    <submittedName>
        <fullName evidence="1">Uncharacterized protein</fullName>
    </submittedName>
</protein>
<evidence type="ECO:0000313" key="1">
    <source>
        <dbReference type="EMBL" id="GBP03147.1"/>
    </source>
</evidence>
<accession>A0A4C1SP97</accession>
<reference evidence="1 2" key="1">
    <citation type="journal article" date="2019" name="Commun. Biol.">
        <title>The bagworm genome reveals a unique fibroin gene that provides high tensile strength.</title>
        <authorList>
            <person name="Kono N."/>
            <person name="Nakamura H."/>
            <person name="Ohtoshi R."/>
            <person name="Tomita M."/>
            <person name="Numata K."/>
            <person name="Arakawa K."/>
        </authorList>
    </citation>
    <scope>NUCLEOTIDE SEQUENCE [LARGE SCALE GENOMIC DNA]</scope>
</reference>
<comment type="caution">
    <text evidence="1">The sequence shown here is derived from an EMBL/GenBank/DDBJ whole genome shotgun (WGS) entry which is preliminary data.</text>
</comment>